<dbReference type="Proteomes" id="UP001620645">
    <property type="component" value="Unassembled WGS sequence"/>
</dbReference>
<dbReference type="EMBL" id="JBICCN010000244">
    <property type="protein sequence ID" value="KAL3083968.1"/>
    <property type="molecule type" value="Genomic_DNA"/>
</dbReference>
<feature type="compositionally biased region" description="Acidic residues" evidence="1">
    <location>
        <begin position="164"/>
        <end position="193"/>
    </location>
</feature>
<organism evidence="2 3">
    <name type="scientific">Heterodera schachtii</name>
    <name type="common">Sugarbeet cyst nematode worm</name>
    <name type="synonym">Tylenchus schachtii</name>
    <dbReference type="NCBI Taxonomy" id="97005"/>
    <lineage>
        <taxon>Eukaryota</taxon>
        <taxon>Metazoa</taxon>
        <taxon>Ecdysozoa</taxon>
        <taxon>Nematoda</taxon>
        <taxon>Chromadorea</taxon>
        <taxon>Rhabditida</taxon>
        <taxon>Tylenchina</taxon>
        <taxon>Tylenchomorpha</taxon>
        <taxon>Tylenchoidea</taxon>
        <taxon>Heteroderidae</taxon>
        <taxon>Heteroderinae</taxon>
        <taxon>Heterodera</taxon>
    </lineage>
</organism>
<proteinExistence type="predicted"/>
<protein>
    <submittedName>
        <fullName evidence="2">Uncharacterized protein</fullName>
    </submittedName>
</protein>
<name>A0ABD2IWF5_HETSC</name>
<accession>A0ABD2IWF5</accession>
<gene>
    <name evidence="2" type="ORF">niasHS_008840</name>
</gene>
<sequence length="193" mass="23026">MIIFVVCPEVGAIGNQYQIHPPDKYKIVVAFYVPEHLKKTGPIAAFQTDIEGRVKFSFYWVFNNPFVVQKLKKLTHIRVKVAVYVYGGEENEVRLLHPYKMFKYNEANERKLVRTVDYGEFMQDREHNEYRLHEVFQIVFKELPLVKVDEIDFERDDWKKPNNGEEEDDDEDDDEDDADDEHDDEEEDDEEDE</sequence>
<evidence type="ECO:0000313" key="3">
    <source>
        <dbReference type="Proteomes" id="UP001620645"/>
    </source>
</evidence>
<keyword evidence="3" id="KW-1185">Reference proteome</keyword>
<comment type="caution">
    <text evidence="2">The sequence shown here is derived from an EMBL/GenBank/DDBJ whole genome shotgun (WGS) entry which is preliminary data.</text>
</comment>
<dbReference type="AlphaFoldDB" id="A0ABD2IWF5"/>
<evidence type="ECO:0000313" key="2">
    <source>
        <dbReference type="EMBL" id="KAL3083968.1"/>
    </source>
</evidence>
<reference evidence="2 3" key="1">
    <citation type="submission" date="2024-10" db="EMBL/GenBank/DDBJ databases">
        <authorList>
            <person name="Kim D."/>
        </authorList>
    </citation>
    <scope>NUCLEOTIDE SEQUENCE [LARGE SCALE GENOMIC DNA]</scope>
    <source>
        <strain evidence="2">Taebaek</strain>
    </source>
</reference>
<feature type="region of interest" description="Disordered" evidence="1">
    <location>
        <begin position="156"/>
        <end position="193"/>
    </location>
</feature>
<evidence type="ECO:0000256" key="1">
    <source>
        <dbReference type="SAM" id="MobiDB-lite"/>
    </source>
</evidence>